<dbReference type="SUPFAM" id="SSF55326">
    <property type="entry name" value="PurM N-terminal domain-like"/>
    <property type="match status" value="2"/>
</dbReference>
<feature type="domain" description="PurM-like C-terminal" evidence="13">
    <location>
        <begin position="388"/>
        <end position="544"/>
    </location>
</feature>
<evidence type="ECO:0000256" key="3">
    <source>
        <dbReference type="ARBA" id="ARBA00012747"/>
    </source>
</evidence>
<feature type="domain" description="FGAR-AT PurM N-terminal-like" evidence="15">
    <location>
        <begin position="605"/>
        <end position="759"/>
    </location>
</feature>
<evidence type="ECO:0000256" key="2">
    <source>
        <dbReference type="ARBA" id="ARBA00008608"/>
    </source>
</evidence>
<organism evidence="16">
    <name type="scientific">marine metagenome</name>
    <dbReference type="NCBI Taxonomy" id="408172"/>
    <lineage>
        <taxon>unclassified sequences</taxon>
        <taxon>metagenomes</taxon>
        <taxon>ecological metagenomes</taxon>
    </lineage>
</organism>
<evidence type="ECO:0000256" key="7">
    <source>
        <dbReference type="ARBA" id="ARBA00022755"/>
    </source>
</evidence>
<evidence type="ECO:0000256" key="9">
    <source>
        <dbReference type="ARBA" id="ARBA00022842"/>
    </source>
</evidence>
<dbReference type="GO" id="GO:0004642">
    <property type="term" value="F:phosphoribosylformylglycinamidine synthase activity"/>
    <property type="evidence" value="ECO:0007669"/>
    <property type="project" value="UniProtKB-EC"/>
</dbReference>
<dbReference type="EMBL" id="UINC01004345">
    <property type="protein sequence ID" value="SVA13635.1"/>
    <property type="molecule type" value="Genomic_DNA"/>
</dbReference>
<dbReference type="PROSITE" id="PS51273">
    <property type="entry name" value="GATASE_TYPE_1"/>
    <property type="match status" value="1"/>
</dbReference>
<dbReference type="Gene3D" id="3.90.650.10">
    <property type="entry name" value="PurM-like C-terminal domain"/>
    <property type="match status" value="2"/>
</dbReference>
<evidence type="ECO:0000256" key="6">
    <source>
        <dbReference type="ARBA" id="ARBA00022741"/>
    </source>
</evidence>
<dbReference type="NCBIfam" id="TIGR01735">
    <property type="entry name" value="FGAM_synt"/>
    <property type="match status" value="1"/>
</dbReference>
<dbReference type="Pfam" id="PF13507">
    <property type="entry name" value="GATase_5"/>
    <property type="match status" value="1"/>
</dbReference>
<dbReference type="SUPFAM" id="SSF82697">
    <property type="entry name" value="PurS-like"/>
    <property type="match status" value="1"/>
</dbReference>
<feature type="domain" description="Phosphoribosylformylglycinamidine synthase linker" evidence="14">
    <location>
        <begin position="129"/>
        <end position="178"/>
    </location>
</feature>
<dbReference type="Pfam" id="PF18072">
    <property type="entry name" value="FGAR-AT_linker"/>
    <property type="match status" value="1"/>
</dbReference>
<evidence type="ECO:0000259" key="15">
    <source>
        <dbReference type="Pfam" id="PF22689"/>
    </source>
</evidence>
<comment type="pathway">
    <text evidence="1">Purine metabolism; IMP biosynthesis via de novo pathway; 5-amino-1-(5-phospho-D-ribosyl)imidazole from N(2)-formyl-N(1)-(5-phospho-D-ribosyl)glycinamide: step 1/2.</text>
</comment>
<evidence type="ECO:0000259" key="13">
    <source>
        <dbReference type="Pfam" id="PF02769"/>
    </source>
</evidence>
<dbReference type="SUPFAM" id="SSF56042">
    <property type="entry name" value="PurM C-terminal domain-like"/>
    <property type="match status" value="2"/>
</dbReference>
<dbReference type="NCBIfam" id="NF003672">
    <property type="entry name" value="PRK05297.1"/>
    <property type="match status" value="1"/>
</dbReference>
<dbReference type="EC" id="6.3.5.3" evidence="3"/>
<dbReference type="GO" id="GO:0005737">
    <property type="term" value="C:cytoplasm"/>
    <property type="evidence" value="ECO:0007669"/>
    <property type="project" value="TreeGrafter"/>
</dbReference>
<dbReference type="InterPro" id="IPR010918">
    <property type="entry name" value="PurM-like_C_dom"/>
</dbReference>
<name>A0A381TBU9_9ZZZZ</name>
<accession>A0A381TBU9</accession>
<keyword evidence="5" id="KW-0479">Metal-binding</keyword>
<dbReference type="UniPathway" id="UPA00074">
    <property type="reaction ID" value="UER00128"/>
</dbReference>
<dbReference type="GO" id="GO:0005524">
    <property type="term" value="F:ATP binding"/>
    <property type="evidence" value="ECO:0007669"/>
    <property type="project" value="UniProtKB-KW"/>
</dbReference>
<dbReference type="Pfam" id="PF22689">
    <property type="entry name" value="FGAR-AT_PurM_N-like"/>
    <property type="match status" value="1"/>
</dbReference>
<sequence>MNTHIFYHYLNERKSNLIGYKYYVNSLEKYSTIKEKLSKIIYNLSDTKINKYPTCFEVGPKPNFKTAWCTNVLKILESSNIMCISSIERTHLYHKLVEYDIMSECVYDKDTLKFVKKREEPFYISKNNINQFNKTFSLGFDDKDIKLYSHIFYDELKRNPTNVELFDLSQSNSEHCRHWLFRGKLRLDGNILPHSLMDLIKEPLKNNKNNSLIAFSDNASAIRGYKIRTLCPERNLFSSKFIEKDIVMNFTLKAETHNFPTAICPFPAAATGVGGRIRDNLCVGRGGLNIAGTAGYCVGNLNLDNYNLEWEDGEFKEGFILPADKILIEASNGASDYGNKIGEPIILGFARSFGQNINQERIEWIKPIMFTGGIGFIYDEHLRKNIPKKGMKIVRIGGAAYRIGLGGSSASSNLQSIKNLSIYQDAVQRGDAEMENKVSRVVRACVDLLGVNPIVSIHDQGAGGMANVTKEIIEPCGADINLDNVTLGDTSLSTLETWCAEYQEQITILVEEKNLGYIENLCIREKVGFSCVGTITDNSRVRVRDSKNKDIKVPIDLDIDRVLGNIPQKEFKMKTETINLNKFDYSNINFSTALEKVLKLLSVGSKRFLTNKVDRSVTGLIAQQQCIGPFHTPLSNFALVAQSHMDIKGVASSIGEQPIKGLLNPAIMARMVVGECLTNLMWVKITQFTDIKLSGNWMWPAKIEEENYHLYCAVKSLSNLLGKLKIGIDGGKDSVSMYVSIDNKRIKSPRTLVLSSYAPCPNIYKKVTPNFKHSKTNIVYVDLGYGKNRFGGSSICQVYNQIGSESPDFENPLNFVEVFNIIQEYIQNGKILSGHDRSDGGLITTLLEMSISSGIGFNISFEGNPTDYLLNEELGLVIEIEDEYVSDLITELSKYVPTYKIGKTTAKSRININCNGEQLIYNSVKYYQELWEKTSFVLEVKQIGESLARSEIVSLLNMTDVSYNSSSPIVQRLINHHIPDISFKIAILREEGSNGEREMASAFHMAGFETWDVTTQDLLNNENLLSNFRGIAFVGGFSYSDCLGSSIGWYNVIVNNLKIRKQFNDFYNRSDTFSFGVCNGCQLMTLLGYVGDKEFKLKQNLSKRFESRFSTIKISKSHAIMLKGMEDLIMGVWVAHGEGRFDKEFNDAYTPIKYVNNKSLVTETYPENPNGSLNGVAAICSKNGRHLAMMPHPERTFLKWQLPWSPQYFEKSLVNTNYSPWFVLFQNAYEWCLHNTLRKN</sequence>
<evidence type="ECO:0000256" key="8">
    <source>
        <dbReference type="ARBA" id="ARBA00022840"/>
    </source>
</evidence>
<protein>
    <recommendedName>
        <fullName evidence="3">phosphoribosylformylglycinamidine synthase</fullName>
        <ecNumber evidence="3">6.3.5.3</ecNumber>
    </recommendedName>
    <alternativeName>
        <fullName evidence="12">Formylglycinamide ribonucleotide amidotransferase</fullName>
    </alternativeName>
    <alternativeName>
        <fullName evidence="11">Formylglycinamide ribotide amidotransferase</fullName>
    </alternativeName>
</protein>
<keyword evidence="8" id="KW-0067">ATP-binding</keyword>
<dbReference type="InterPro" id="IPR055181">
    <property type="entry name" value="FGAR-AT_PurM_N-like"/>
</dbReference>
<dbReference type="Gene3D" id="3.30.1330.10">
    <property type="entry name" value="PurM-like, N-terminal domain"/>
    <property type="match status" value="2"/>
</dbReference>
<proteinExistence type="inferred from homology"/>
<keyword evidence="6" id="KW-0547">Nucleotide-binding</keyword>
<dbReference type="InterPro" id="IPR036604">
    <property type="entry name" value="PurS-like_sf"/>
</dbReference>
<evidence type="ECO:0000256" key="5">
    <source>
        <dbReference type="ARBA" id="ARBA00022723"/>
    </source>
</evidence>
<evidence type="ECO:0000256" key="10">
    <source>
        <dbReference type="ARBA" id="ARBA00022962"/>
    </source>
</evidence>
<dbReference type="SUPFAM" id="SSF109736">
    <property type="entry name" value="FGAM synthase PurL, linker domain"/>
    <property type="match status" value="1"/>
</dbReference>
<dbReference type="PANTHER" id="PTHR10099">
    <property type="entry name" value="PHOSPHORIBOSYLFORMYLGLYCINAMIDINE SYNTHASE"/>
    <property type="match status" value="1"/>
</dbReference>
<dbReference type="Gene3D" id="3.40.50.880">
    <property type="match status" value="1"/>
</dbReference>
<dbReference type="PANTHER" id="PTHR10099:SF1">
    <property type="entry name" value="PHOSPHORIBOSYLFORMYLGLYCINAMIDINE SYNTHASE"/>
    <property type="match status" value="1"/>
</dbReference>
<evidence type="ECO:0000256" key="4">
    <source>
        <dbReference type="ARBA" id="ARBA00022598"/>
    </source>
</evidence>
<dbReference type="GO" id="GO:0046872">
    <property type="term" value="F:metal ion binding"/>
    <property type="evidence" value="ECO:0007669"/>
    <property type="project" value="UniProtKB-KW"/>
</dbReference>
<dbReference type="CDD" id="cd01740">
    <property type="entry name" value="GATase1_FGAR_AT"/>
    <property type="match status" value="1"/>
</dbReference>
<dbReference type="SMART" id="SM01211">
    <property type="entry name" value="GATase_5"/>
    <property type="match status" value="1"/>
</dbReference>
<feature type="domain" description="PurM-like C-terminal" evidence="13">
    <location>
        <begin position="786"/>
        <end position="912"/>
    </location>
</feature>
<keyword evidence="10" id="KW-0315">Glutamine amidotransferase</keyword>
<dbReference type="AlphaFoldDB" id="A0A381TBU9"/>
<evidence type="ECO:0000259" key="14">
    <source>
        <dbReference type="Pfam" id="PF18072"/>
    </source>
</evidence>
<keyword evidence="7" id="KW-0658">Purine biosynthesis</keyword>
<dbReference type="InterPro" id="IPR029062">
    <property type="entry name" value="Class_I_gatase-like"/>
</dbReference>
<gene>
    <name evidence="16" type="ORF">METZ01_LOCUS66489</name>
</gene>
<comment type="similarity">
    <text evidence="2">In the N-terminal section; belongs to the FGAMS family.</text>
</comment>
<dbReference type="Pfam" id="PF02769">
    <property type="entry name" value="AIRS_C"/>
    <property type="match status" value="2"/>
</dbReference>
<dbReference type="InterPro" id="IPR036676">
    <property type="entry name" value="PurM-like_C_sf"/>
</dbReference>
<evidence type="ECO:0000256" key="12">
    <source>
        <dbReference type="ARBA" id="ARBA00032632"/>
    </source>
</evidence>
<dbReference type="CDD" id="cd02204">
    <property type="entry name" value="PurL_repeat2"/>
    <property type="match status" value="1"/>
</dbReference>
<dbReference type="GO" id="GO:0006189">
    <property type="term" value="P:'de novo' IMP biosynthetic process"/>
    <property type="evidence" value="ECO:0007669"/>
    <property type="project" value="UniProtKB-UniPathway"/>
</dbReference>
<keyword evidence="9" id="KW-0460">Magnesium</keyword>
<evidence type="ECO:0000256" key="1">
    <source>
        <dbReference type="ARBA" id="ARBA00004920"/>
    </source>
</evidence>
<dbReference type="InterPro" id="IPR010073">
    <property type="entry name" value="PurL_large"/>
</dbReference>
<evidence type="ECO:0000256" key="11">
    <source>
        <dbReference type="ARBA" id="ARBA00029823"/>
    </source>
</evidence>
<dbReference type="SUPFAM" id="SSF52317">
    <property type="entry name" value="Class I glutamine amidotransferase-like"/>
    <property type="match status" value="1"/>
</dbReference>
<evidence type="ECO:0000313" key="16">
    <source>
        <dbReference type="EMBL" id="SVA13635.1"/>
    </source>
</evidence>
<dbReference type="InterPro" id="IPR036921">
    <property type="entry name" value="PurM-like_N_sf"/>
</dbReference>
<dbReference type="Gene3D" id="1.10.8.750">
    <property type="entry name" value="Phosphoribosylformylglycinamidine synthase, linker domain"/>
    <property type="match status" value="1"/>
</dbReference>
<reference evidence="16" key="1">
    <citation type="submission" date="2018-05" db="EMBL/GenBank/DDBJ databases">
        <authorList>
            <person name="Lanie J.A."/>
            <person name="Ng W.-L."/>
            <person name="Kazmierczak K.M."/>
            <person name="Andrzejewski T.M."/>
            <person name="Davidsen T.M."/>
            <person name="Wayne K.J."/>
            <person name="Tettelin H."/>
            <person name="Glass J.I."/>
            <person name="Rusch D."/>
            <person name="Podicherti R."/>
            <person name="Tsui H.-C.T."/>
            <person name="Winkler M.E."/>
        </authorList>
    </citation>
    <scope>NUCLEOTIDE SEQUENCE</scope>
</reference>
<dbReference type="InterPro" id="IPR041609">
    <property type="entry name" value="PurL_linker"/>
</dbReference>
<keyword evidence="4" id="KW-0436">Ligase</keyword>